<gene>
    <name evidence="1" type="ORF">LCGC14_2686170</name>
</gene>
<organism evidence="1">
    <name type="scientific">marine sediment metagenome</name>
    <dbReference type="NCBI Taxonomy" id="412755"/>
    <lineage>
        <taxon>unclassified sequences</taxon>
        <taxon>metagenomes</taxon>
        <taxon>ecological metagenomes</taxon>
    </lineage>
</organism>
<evidence type="ECO:0000313" key="1">
    <source>
        <dbReference type="EMBL" id="KKK94108.1"/>
    </source>
</evidence>
<name>A0A0F8ZJX2_9ZZZZ</name>
<comment type="caution">
    <text evidence="1">The sequence shown here is derived from an EMBL/GenBank/DDBJ whole genome shotgun (WGS) entry which is preliminary data.</text>
</comment>
<accession>A0A0F8ZJX2</accession>
<dbReference type="EMBL" id="LAZR01047488">
    <property type="protein sequence ID" value="KKK94108.1"/>
    <property type="molecule type" value="Genomic_DNA"/>
</dbReference>
<protein>
    <submittedName>
        <fullName evidence="1">Uncharacterized protein</fullName>
    </submittedName>
</protein>
<reference evidence="1" key="1">
    <citation type="journal article" date="2015" name="Nature">
        <title>Complex archaea that bridge the gap between prokaryotes and eukaryotes.</title>
        <authorList>
            <person name="Spang A."/>
            <person name="Saw J.H."/>
            <person name="Jorgensen S.L."/>
            <person name="Zaremba-Niedzwiedzka K."/>
            <person name="Martijn J."/>
            <person name="Lind A.E."/>
            <person name="van Eijk R."/>
            <person name="Schleper C."/>
            <person name="Guy L."/>
            <person name="Ettema T.J."/>
        </authorList>
    </citation>
    <scope>NUCLEOTIDE SEQUENCE</scope>
</reference>
<proteinExistence type="predicted"/>
<dbReference type="AlphaFoldDB" id="A0A0F8ZJX2"/>
<sequence length="115" mass="12445">MARPDIPELKSLDEESLPNFNDLLHRLALIFQGLISFGDGTTEDNIDGRWATVADTGNADTEFTFAHGLGRTPVGFFVMNIDKGGVVYDSGTSWDATDIYLKCSAANAAVTLFVI</sequence>